<proteinExistence type="predicted"/>
<dbReference type="PROSITE" id="PS51688">
    <property type="entry name" value="ICA"/>
    <property type="match status" value="1"/>
</dbReference>
<protein>
    <recommendedName>
        <fullName evidence="1">Peptidase S74 domain-containing protein</fullName>
    </recommendedName>
</protein>
<dbReference type="InterPro" id="IPR030392">
    <property type="entry name" value="S74_ICA"/>
</dbReference>
<name>A0A6C0J5Y3_9ZZZZ</name>
<evidence type="ECO:0000259" key="1">
    <source>
        <dbReference type="PROSITE" id="PS51688"/>
    </source>
</evidence>
<reference evidence="2" key="1">
    <citation type="journal article" date="2020" name="Nature">
        <title>Giant virus diversity and host interactions through global metagenomics.</title>
        <authorList>
            <person name="Schulz F."/>
            <person name="Roux S."/>
            <person name="Paez-Espino D."/>
            <person name="Jungbluth S."/>
            <person name="Walsh D.A."/>
            <person name="Denef V.J."/>
            <person name="McMahon K.D."/>
            <person name="Konstantinidis K.T."/>
            <person name="Eloe-Fadrosh E.A."/>
            <person name="Kyrpides N.C."/>
            <person name="Woyke T."/>
        </authorList>
    </citation>
    <scope>NUCLEOTIDE SEQUENCE</scope>
    <source>
        <strain evidence="2">GVMAG-M-3300025695-21</strain>
    </source>
</reference>
<dbReference type="EMBL" id="MN740300">
    <property type="protein sequence ID" value="QHT99053.1"/>
    <property type="molecule type" value="Genomic_DNA"/>
</dbReference>
<dbReference type="AlphaFoldDB" id="A0A6C0J5Y3"/>
<feature type="domain" description="Peptidase S74" evidence="1">
    <location>
        <begin position="992"/>
        <end position="1093"/>
    </location>
</feature>
<organism evidence="2">
    <name type="scientific">viral metagenome</name>
    <dbReference type="NCBI Taxonomy" id="1070528"/>
    <lineage>
        <taxon>unclassified sequences</taxon>
        <taxon>metagenomes</taxon>
        <taxon>organismal metagenomes</taxon>
    </lineage>
</organism>
<accession>A0A6C0J5Y3</accession>
<evidence type="ECO:0000313" key="2">
    <source>
        <dbReference type="EMBL" id="QHT99053.1"/>
    </source>
</evidence>
<sequence>MSINIGYLGNNYGTNNIGSMDNRLVINTYNTSNSININTNPNSTSNAVINYKNLYKTGVIDNNYVIQNSSNDNAFILSNSNININKNTNFNNDISCKLQLNTSNDTFNITSNINIYLYKNNNFSCYDKDINNPNFIFNNNFFKIYKDTYFEENLYVNSIKPTTTTGLINIYNANLIGAKIESTDVIRFSINGEKAVPITGQSFIINRYYNSSNILEVNSINFNENTSSNTYYNEPIFKHFALDNNGMVSIGSKPPDAPLSISANYYDNPYIFKYTGTQLSDTFNISKDANVGIGTTNPMGILHINRNDDKYDYTTSNLSYNSVRNLPLIKLNIDYDITKNIITSSNNDIIINSSNIIALNTYSYSYIPINIEKEIFNNTSQLVNNIYILNNELNNIINNDITNLSSNIIYKTYTLNNFISSNLFKYKIANTYINFNYKNNIYYPNNTYLLDYIEDNYYSILYNNIIYDNIYRYKSIHTYNHGIIILSKDTYNEGKYNTPSYFKNNINNFTKSTSNFFISTLTYSNEDVNGSNINLYDDVNFNLNIYIEKNKIHKTSYITSNIIIPSPAPDFLYLTSNNEYKASISHNGTLSLGTKCPLNKNNYILYIPEKTGYINNIETNSITTSNSSIIFNNKNISSINNITSLSTNITNGIIDNIYSSNIIIYNQLSIKNITMNSSNVHLTNKLSISSDPLDTNSILRDQSALMKITLTSNILIEDSIFKNTNGIVITNNNIDTVLSSNINPSISIYGKDGSYPLIKLSKNNIINSSGTYTVDNTLNNYFIRLATKTYYNGGISYLDHFEICCDNIRDTPNKTSYYNDINTKRKDTNILPSFIKHVKDFNMLCFGELNNICIKCDNAFSDIYSVLQTEPKLDTFTNSTNKISLGIPFKDKLAFANNNQNDFEDWVEIFNNKICKAPKNISDVVFYNKYNSNMLNIFGNTGIWSISGNNILKTKMNVDNSYNDIGCEIVIGNDNNLLNANTNLNVYGGIISVYPIKTYASENIMNGIVDINSLYGSVEIVNKIKNIKGYSYYRNNPTIREFGLKAEEVQEQFPQLISEHNDKLTIQYGNMTAVLVEAIKELSDKLDAINTRLTNIEASI</sequence>